<organism evidence="2 3">
    <name type="scientific">Meloidogyne incognita</name>
    <name type="common">Southern root-knot nematode worm</name>
    <name type="synonym">Oxyuris incognita</name>
    <dbReference type="NCBI Taxonomy" id="6306"/>
    <lineage>
        <taxon>Eukaryota</taxon>
        <taxon>Metazoa</taxon>
        <taxon>Ecdysozoa</taxon>
        <taxon>Nematoda</taxon>
        <taxon>Chromadorea</taxon>
        <taxon>Rhabditida</taxon>
        <taxon>Tylenchina</taxon>
        <taxon>Tylenchomorpha</taxon>
        <taxon>Tylenchoidea</taxon>
        <taxon>Meloidogynidae</taxon>
        <taxon>Meloidogyninae</taxon>
        <taxon>Meloidogyne</taxon>
        <taxon>Meloidogyne incognita group</taxon>
    </lineage>
</organism>
<reference evidence="3" key="1">
    <citation type="submission" date="2022-11" db="UniProtKB">
        <authorList>
            <consortium name="WormBaseParasite"/>
        </authorList>
    </citation>
    <scope>IDENTIFICATION</scope>
</reference>
<accession>A0A914MJB3</accession>
<evidence type="ECO:0000313" key="2">
    <source>
        <dbReference type="Proteomes" id="UP000887563"/>
    </source>
</evidence>
<dbReference type="AlphaFoldDB" id="A0A914MJB3"/>
<evidence type="ECO:0000256" key="1">
    <source>
        <dbReference type="SAM" id="Coils"/>
    </source>
</evidence>
<evidence type="ECO:0000313" key="3">
    <source>
        <dbReference type="WBParaSite" id="Minc3s01584g24906"/>
    </source>
</evidence>
<keyword evidence="2" id="KW-1185">Reference proteome</keyword>
<proteinExistence type="predicted"/>
<protein>
    <submittedName>
        <fullName evidence="3">Uncharacterized protein</fullName>
    </submittedName>
</protein>
<sequence length="176" mass="20522">MREDSTPLLWIFDDKGLLRKDSVIGTPIQFDGPIKVNPSLKEQNQQQLINVFVYEPFLLRKYFNISPPTPLRSGQSFKLILAQQLKQYMDVDYLNITLQAQLIENNNQTSQLRVEQKELQIKLIGEENNEEEEEEQKENNILIAKKDCNKIRLINIPQNILKNTSSFKLFGLMAEK</sequence>
<dbReference type="Proteomes" id="UP000887563">
    <property type="component" value="Unplaced"/>
</dbReference>
<keyword evidence="1" id="KW-0175">Coiled coil</keyword>
<feature type="coiled-coil region" evidence="1">
    <location>
        <begin position="114"/>
        <end position="147"/>
    </location>
</feature>
<dbReference type="WBParaSite" id="Minc3s01584g24906">
    <property type="protein sequence ID" value="Minc3s01584g24906"/>
    <property type="gene ID" value="Minc3s01584g24906"/>
</dbReference>
<name>A0A914MJB3_MELIC</name>